<keyword evidence="8" id="KW-0902">Two-component regulatory system</keyword>
<dbReference type="RefSeq" id="WP_380714287.1">
    <property type="nucleotide sequence ID" value="NZ_JBHUML010000006.1"/>
</dbReference>
<feature type="domain" description="Histidine kinase" evidence="12">
    <location>
        <begin position="434"/>
        <end position="650"/>
    </location>
</feature>
<evidence type="ECO:0000256" key="7">
    <source>
        <dbReference type="ARBA" id="ARBA00022840"/>
    </source>
</evidence>
<dbReference type="InterPro" id="IPR011006">
    <property type="entry name" value="CheY-like_superfamily"/>
</dbReference>
<dbReference type="InterPro" id="IPR001789">
    <property type="entry name" value="Sig_transdc_resp-reg_receiver"/>
</dbReference>
<feature type="compositionally biased region" description="Basic and acidic residues" evidence="10">
    <location>
        <begin position="88"/>
        <end position="97"/>
    </location>
</feature>
<feature type="transmembrane region" description="Helical" evidence="11">
    <location>
        <begin position="12"/>
        <end position="28"/>
    </location>
</feature>
<keyword evidence="3 9" id="KW-0597">Phosphoprotein</keyword>
<dbReference type="EC" id="2.7.13.3" evidence="2"/>
<keyword evidence="11" id="KW-1133">Transmembrane helix</keyword>
<dbReference type="PANTHER" id="PTHR43047:SF72">
    <property type="entry name" value="OSMOSENSING HISTIDINE PROTEIN KINASE SLN1"/>
    <property type="match status" value="1"/>
</dbReference>
<keyword evidence="7 14" id="KW-0067">ATP-binding</keyword>
<evidence type="ECO:0000313" key="14">
    <source>
        <dbReference type="EMBL" id="MFD2706962.1"/>
    </source>
</evidence>
<dbReference type="EMBL" id="JBHUML010000006">
    <property type="protein sequence ID" value="MFD2706962.1"/>
    <property type="molecule type" value="Genomic_DNA"/>
</dbReference>
<reference evidence="15" key="1">
    <citation type="journal article" date="2019" name="Int. J. Syst. Evol. Microbiol.">
        <title>The Global Catalogue of Microorganisms (GCM) 10K type strain sequencing project: providing services to taxonomists for standard genome sequencing and annotation.</title>
        <authorList>
            <consortium name="The Broad Institute Genomics Platform"/>
            <consortium name="The Broad Institute Genome Sequencing Center for Infectious Disease"/>
            <person name="Wu L."/>
            <person name="Ma J."/>
        </authorList>
    </citation>
    <scope>NUCLEOTIDE SEQUENCE [LARGE SCALE GENOMIC DNA]</scope>
    <source>
        <strain evidence="15">KCTC 33792</strain>
    </source>
</reference>
<feature type="modified residue" description="4-aspartylphosphate" evidence="9">
    <location>
        <position position="741"/>
    </location>
</feature>
<evidence type="ECO:0000256" key="10">
    <source>
        <dbReference type="SAM" id="MobiDB-lite"/>
    </source>
</evidence>
<feature type="domain" description="Response regulatory" evidence="13">
    <location>
        <begin position="693"/>
        <end position="808"/>
    </location>
</feature>
<dbReference type="GO" id="GO:0005524">
    <property type="term" value="F:ATP binding"/>
    <property type="evidence" value="ECO:0007669"/>
    <property type="project" value="UniProtKB-KW"/>
</dbReference>
<evidence type="ECO:0000256" key="4">
    <source>
        <dbReference type="ARBA" id="ARBA00022679"/>
    </source>
</evidence>
<evidence type="ECO:0000256" key="1">
    <source>
        <dbReference type="ARBA" id="ARBA00000085"/>
    </source>
</evidence>
<accession>A0ABW5T4K4</accession>
<sequence length="1015" mass="114938">MTSTRNKSKSIIILIVIMLVLTGFRLLWAEYHIPSEKPAVEKGVLDLREYNVKSESPVSFEGGWVFFPGTLAQNPQELPFDAGTHSDNTAKESSEDSSTKFGTYHLKILIDKTIDSEQSFSLSIPSTDTASSLFVNGDLKGYSGHAAKETDQHLGKGNPYTVTFTSEKQKIDIMLQVSNFDTPGGAAVSSPITFGAAEQVTQDRNFEHTLLISLVVILLLHSIYSLLIYLFVSRTKIMLFFAVGFVFPAVDELLTYNSSFMEWLHFNFEWSFKFKEFIYLGAAFFLVQIMRNLLKNAQKYKRFRWFTMLYGFCTLLIFILPLDYLTRVNSLFFILYFVSFIGVVPLALKDYFQYKDESIFIAIVVVSTTSGILWGFIKEVTGINIPFYPFDYLCAFFSFAIFWFKRFYRQNQQVVELVEELEQADKKKDEFLANTSHELRNPLHGVINIAQTILEDNQEPLTNRSKEKLELLVNVGRRMTHTLNDLMDVTRLQEQRIRLYKKNIDLHPVAVGVIDMIRFMTAEKDLRLSINIPETFPMVEADEDRVVQILFNLLHNAVKFTEKGTVIIEAEHHYGKAAISITDTGVGMSEDLQDRIFKAYEQVDANAAENGIGLGLTVCKQLVELHGGDITVSSVVGEGSVVTFTLPLAEDAPNEREDSQEVAVTKEEKIESFHPSLPLIKANVGDQTENKGKILAVEDDPVNLNILEMILAAEYEVTAAKSGQEALEMIDTQDWDLVVTDVIMPRMSGYELTKRIRKQFKISELPILLLTARNQQEDIYTGFDAGANDYIAKPVDAKELKVRVEALVKLKQSIREQLRVEAAWLQAQIQPHFLFNTLNTIVSLSEVDTDRMVTLISEFGNYLQRSFHIHNTESLVSLDVEFKLINSYLYIEKERFGERLQVKWDIEDGLNITVPPLSIQTLIENAVRHGILQRVGGGTVCIKAVEHQNDYEIAVIDDGAGMDNQAAQQMLNIHSNRQSVGIPNTNKRLKELYGKGLDIESMPGKGTTVTFKIPK</sequence>
<dbReference type="InterPro" id="IPR036259">
    <property type="entry name" value="MFS_trans_sf"/>
</dbReference>
<comment type="caution">
    <text evidence="14">The sequence shown here is derived from an EMBL/GenBank/DDBJ whole genome shotgun (WGS) entry which is preliminary data.</text>
</comment>
<keyword evidence="6" id="KW-0418">Kinase</keyword>
<dbReference type="SUPFAM" id="SSF103473">
    <property type="entry name" value="MFS general substrate transporter"/>
    <property type="match status" value="1"/>
</dbReference>
<dbReference type="Proteomes" id="UP001597520">
    <property type="component" value="Unassembled WGS sequence"/>
</dbReference>
<evidence type="ECO:0000256" key="8">
    <source>
        <dbReference type="ARBA" id="ARBA00023012"/>
    </source>
</evidence>
<keyword evidence="11" id="KW-0812">Transmembrane</keyword>
<dbReference type="InterPro" id="IPR003661">
    <property type="entry name" value="HisK_dim/P_dom"/>
</dbReference>
<dbReference type="InterPro" id="IPR004358">
    <property type="entry name" value="Sig_transdc_His_kin-like_C"/>
</dbReference>
<keyword evidence="5" id="KW-0547">Nucleotide-binding</keyword>
<proteinExistence type="predicted"/>
<dbReference type="InterPro" id="IPR003594">
    <property type="entry name" value="HATPase_dom"/>
</dbReference>
<protein>
    <recommendedName>
        <fullName evidence="2">histidine kinase</fullName>
        <ecNumber evidence="2">2.7.13.3</ecNumber>
    </recommendedName>
</protein>
<dbReference type="PRINTS" id="PR00344">
    <property type="entry name" value="BCTRLSENSOR"/>
</dbReference>
<dbReference type="CDD" id="cd16922">
    <property type="entry name" value="HATPase_EvgS-ArcB-TorS-like"/>
    <property type="match status" value="1"/>
</dbReference>
<keyword evidence="4" id="KW-0808">Transferase</keyword>
<comment type="catalytic activity">
    <reaction evidence="1">
        <text>ATP + protein L-histidine = ADP + protein N-phospho-L-histidine.</text>
        <dbReference type="EC" id="2.7.13.3"/>
    </reaction>
</comment>
<feature type="transmembrane region" description="Helical" evidence="11">
    <location>
        <begin position="306"/>
        <end position="325"/>
    </location>
</feature>
<feature type="transmembrane region" description="Helical" evidence="11">
    <location>
        <begin position="239"/>
        <end position="257"/>
    </location>
</feature>
<evidence type="ECO:0000313" key="15">
    <source>
        <dbReference type="Proteomes" id="UP001597520"/>
    </source>
</evidence>
<dbReference type="Pfam" id="PF02518">
    <property type="entry name" value="HATPase_c"/>
    <property type="match status" value="2"/>
</dbReference>
<evidence type="ECO:0000256" key="9">
    <source>
        <dbReference type="PROSITE-ProRule" id="PRU00169"/>
    </source>
</evidence>
<feature type="transmembrane region" description="Helical" evidence="11">
    <location>
        <begin position="277"/>
        <end position="294"/>
    </location>
</feature>
<dbReference type="InterPro" id="IPR036097">
    <property type="entry name" value="HisK_dim/P_sf"/>
</dbReference>
<dbReference type="Pfam" id="PF06580">
    <property type="entry name" value="His_kinase"/>
    <property type="match status" value="1"/>
</dbReference>
<dbReference type="SMART" id="SM00387">
    <property type="entry name" value="HATPase_c"/>
    <property type="match status" value="2"/>
</dbReference>
<feature type="transmembrane region" description="Helical" evidence="11">
    <location>
        <begin position="383"/>
        <end position="404"/>
    </location>
</feature>
<dbReference type="InterPro" id="IPR005467">
    <property type="entry name" value="His_kinase_dom"/>
</dbReference>
<keyword evidence="15" id="KW-1185">Reference proteome</keyword>
<dbReference type="Pfam" id="PF00072">
    <property type="entry name" value="Response_reg"/>
    <property type="match status" value="1"/>
</dbReference>
<dbReference type="Pfam" id="PF00512">
    <property type="entry name" value="HisKA"/>
    <property type="match status" value="1"/>
</dbReference>
<dbReference type="SMART" id="SM00388">
    <property type="entry name" value="HisKA"/>
    <property type="match status" value="1"/>
</dbReference>
<evidence type="ECO:0000259" key="13">
    <source>
        <dbReference type="PROSITE" id="PS50110"/>
    </source>
</evidence>
<feature type="transmembrane region" description="Helical" evidence="11">
    <location>
        <begin position="331"/>
        <end position="348"/>
    </location>
</feature>
<dbReference type="Gene3D" id="1.10.287.130">
    <property type="match status" value="1"/>
</dbReference>
<feature type="transmembrane region" description="Helical" evidence="11">
    <location>
        <begin position="210"/>
        <end position="232"/>
    </location>
</feature>
<dbReference type="InterPro" id="IPR036890">
    <property type="entry name" value="HATPase_C_sf"/>
</dbReference>
<dbReference type="PANTHER" id="PTHR43047">
    <property type="entry name" value="TWO-COMPONENT HISTIDINE PROTEIN KINASE"/>
    <property type="match status" value="1"/>
</dbReference>
<feature type="region of interest" description="Disordered" evidence="10">
    <location>
        <begin position="77"/>
        <end position="97"/>
    </location>
</feature>
<dbReference type="SMART" id="SM00448">
    <property type="entry name" value="REC"/>
    <property type="match status" value="1"/>
</dbReference>
<dbReference type="PROSITE" id="PS50110">
    <property type="entry name" value="RESPONSE_REGULATORY"/>
    <property type="match status" value="1"/>
</dbReference>
<dbReference type="CDD" id="cd00082">
    <property type="entry name" value="HisKA"/>
    <property type="match status" value="1"/>
</dbReference>
<evidence type="ECO:0000256" key="2">
    <source>
        <dbReference type="ARBA" id="ARBA00012438"/>
    </source>
</evidence>
<dbReference type="SUPFAM" id="SSF47384">
    <property type="entry name" value="Homodimeric domain of signal transducing histidine kinase"/>
    <property type="match status" value="1"/>
</dbReference>
<dbReference type="Gene3D" id="3.30.565.10">
    <property type="entry name" value="Histidine kinase-like ATPase, C-terminal domain"/>
    <property type="match status" value="2"/>
</dbReference>
<dbReference type="CDD" id="cd17574">
    <property type="entry name" value="REC_OmpR"/>
    <property type="match status" value="1"/>
</dbReference>
<dbReference type="InterPro" id="IPR010559">
    <property type="entry name" value="Sig_transdc_His_kin_internal"/>
</dbReference>
<keyword evidence="11" id="KW-0472">Membrane</keyword>
<dbReference type="PROSITE" id="PS50109">
    <property type="entry name" value="HIS_KIN"/>
    <property type="match status" value="1"/>
</dbReference>
<dbReference type="SUPFAM" id="SSF55874">
    <property type="entry name" value="ATPase domain of HSP90 chaperone/DNA topoisomerase II/histidine kinase"/>
    <property type="match status" value="2"/>
</dbReference>
<organism evidence="14 15">
    <name type="scientific">Salibacterium lacus</name>
    <dbReference type="NCBI Taxonomy" id="1898109"/>
    <lineage>
        <taxon>Bacteria</taxon>
        <taxon>Bacillati</taxon>
        <taxon>Bacillota</taxon>
        <taxon>Bacilli</taxon>
        <taxon>Bacillales</taxon>
        <taxon>Bacillaceae</taxon>
    </lineage>
</organism>
<feature type="transmembrane region" description="Helical" evidence="11">
    <location>
        <begin position="360"/>
        <end position="377"/>
    </location>
</feature>
<name>A0ABW5T4K4_9BACI</name>
<dbReference type="SUPFAM" id="SSF52172">
    <property type="entry name" value="CheY-like"/>
    <property type="match status" value="1"/>
</dbReference>
<evidence type="ECO:0000256" key="11">
    <source>
        <dbReference type="SAM" id="Phobius"/>
    </source>
</evidence>
<evidence type="ECO:0000256" key="5">
    <source>
        <dbReference type="ARBA" id="ARBA00022741"/>
    </source>
</evidence>
<dbReference type="Gene3D" id="3.40.50.2300">
    <property type="match status" value="1"/>
</dbReference>
<evidence type="ECO:0000259" key="12">
    <source>
        <dbReference type="PROSITE" id="PS50109"/>
    </source>
</evidence>
<evidence type="ECO:0000256" key="3">
    <source>
        <dbReference type="ARBA" id="ARBA00022553"/>
    </source>
</evidence>
<evidence type="ECO:0000256" key="6">
    <source>
        <dbReference type="ARBA" id="ARBA00022777"/>
    </source>
</evidence>
<gene>
    <name evidence="14" type="ORF">ACFSUB_15990</name>
</gene>